<evidence type="ECO:0000313" key="3">
    <source>
        <dbReference type="Proteomes" id="UP000523007"/>
    </source>
</evidence>
<evidence type="ECO:0000313" key="2">
    <source>
        <dbReference type="EMBL" id="MBB4932313.1"/>
    </source>
</evidence>
<feature type="transmembrane region" description="Helical" evidence="1">
    <location>
        <begin position="21"/>
        <end position="40"/>
    </location>
</feature>
<gene>
    <name evidence="2" type="ORF">F4561_003133</name>
</gene>
<dbReference type="EMBL" id="JACHJT010000001">
    <property type="protein sequence ID" value="MBB4932313.1"/>
    <property type="molecule type" value="Genomic_DNA"/>
</dbReference>
<protein>
    <submittedName>
        <fullName evidence="2">Lipid-A-disaccharide synthase-like uncharacterized protein</fullName>
    </submittedName>
</protein>
<feature type="transmembrane region" description="Helical" evidence="1">
    <location>
        <begin position="97"/>
        <end position="117"/>
    </location>
</feature>
<evidence type="ECO:0000256" key="1">
    <source>
        <dbReference type="SAM" id="Phobius"/>
    </source>
</evidence>
<reference evidence="2 3" key="1">
    <citation type="submission" date="2020-08" db="EMBL/GenBank/DDBJ databases">
        <title>Sequencing the genomes of 1000 actinobacteria strains.</title>
        <authorList>
            <person name="Klenk H.-P."/>
        </authorList>
    </citation>
    <scope>NUCLEOTIDE SEQUENCE [LARGE SCALE GENOMIC DNA]</scope>
    <source>
        <strain evidence="2 3">DSM 102030</strain>
    </source>
</reference>
<feature type="transmembrane region" description="Helical" evidence="1">
    <location>
        <begin position="72"/>
        <end position="90"/>
    </location>
</feature>
<name>A0A7W7RHZ6_9ACTN</name>
<dbReference type="RefSeq" id="WP_184579659.1">
    <property type="nucleotide sequence ID" value="NZ_JACHJT010000001.1"/>
</dbReference>
<dbReference type="Proteomes" id="UP000523007">
    <property type="component" value="Unassembled WGS sequence"/>
</dbReference>
<keyword evidence="1" id="KW-0472">Membrane</keyword>
<dbReference type="AlphaFoldDB" id="A0A7W7RHZ6"/>
<comment type="caution">
    <text evidence="2">The sequence shown here is derived from an EMBL/GenBank/DDBJ whole genome shotgun (WGS) entry which is preliminary data.</text>
</comment>
<accession>A0A7W7RHZ6</accession>
<organism evidence="2 3">
    <name type="scientific">Lipingzhangella halophila</name>
    <dbReference type="NCBI Taxonomy" id="1783352"/>
    <lineage>
        <taxon>Bacteria</taxon>
        <taxon>Bacillati</taxon>
        <taxon>Actinomycetota</taxon>
        <taxon>Actinomycetes</taxon>
        <taxon>Streptosporangiales</taxon>
        <taxon>Nocardiopsidaceae</taxon>
        <taxon>Lipingzhangella</taxon>
    </lineage>
</organism>
<sequence length="155" mass="17418">MADSKADLAGSTGRGRAPWHLWLVGVLFLLLYAAGLYDYLMVLDLNEDYFASEGFGPAHLEYFSDYPVLPRVFWTIGIFTGVLAPVLLLLRLRWATWLALVAAVAQLALAVFTFGFMERWEVFGPATSLFDSGIIAFTFGLALYCHWMTRRGLLR</sequence>
<keyword evidence="3" id="KW-1185">Reference proteome</keyword>
<feature type="transmembrane region" description="Helical" evidence="1">
    <location>
        <begin position="129"/>
        <end position="147"/>
    </location>
</feature>
<proteinExistence type="predicted"/>
<keyword evidence="1" id="KW-0812">Transmembrane</keyword>
<keyword evidence="1" id="KW-1133">Transmembrane helix</keyword>